<evidence type="ECO:0000256" key="1">
    <source>
        <dbReference type="ARBA" id="ARBA00006499"/>
    </source>
</evidence>
<evidence type="ECO:0000256" key="4">
    <source>
        <dbReference type="ARBA" id="ARBA00022487"/>
    </source>
</evidence>
<dbReference type="STRING" id="1858805.M5G4R5"/>
<evidence type="ECO:0000256" key="5">
    <source>
        <dbReference type="ARBA" id="ARBA00022801"/>
    </source>
</evidence>
<organism evidence="11 12">
    <name type="scientific">Dacryopinax primogenitus (strain DJM 731)</name>
    <name type="common">Brown rot fungus</name>
    <dbReference type="NCBI Taxonomy" id="1858805"/>
    <lineage>
        <taxon>Eukaryota</taxon>
        <taxon>Fungi</taxon>
        <taxon>Dikarya</taxon>
        <taxon>Basidiomycota</taxon>
        <taxon>Agaricomycotina</taxon>
        <taxon>Dacrymycetes</taxon>
        <taxon>Dacrymycetales</taxon>
        <taxon>Dacrymycetaceae</taxon>
        <taxon>Dacryopinax</taxon>
    </lineage>
</organism>
<dbReference type="EMBL" id="JH795856">
    <property type="protein sequence ID" value="EJU05246.1"/>
    <property type="molecule type" value="Genomic_DNA"/>
</dbReference>
<evidence type="ECO:0000313" key="11">
    <source>
        <dbReference type="EMBL" id="EJU05246.1"/>
    </source>
</evidence>
<evidence type="ECO:0000259" key="10">
    <source>
        <dbReference type="Pfam" id="PF02230"/>
    </source>
</evidence>
<keyword evidence="12" id="KW-1185">Reference proteome</keyword>
<name>M5G4R5_DACPD</name>
<evidence type="ECO:0000256" key="8">
    <source>
        <dbReference type="ARBA" id="ARBA00031195"/>
    </source>
</evidence>
<dbReference type="GO" id="GO:0008474">
    <property type="term" value="F:palmitoyl-(protein) hydrolase activity"/>
    <property type="evidence" value="ECO:0007669"/>
    <property type="project" value="UniProtKB-EC"/>
</dbReference>
<dbReference type="HOGENOM" id="CLU_049413_3_8_1"/>
<comment type="similarity">
    <text evidence="1">Belongs to the AB hydrolase superfamily. AB hydrolase 2 family.</text>
</comment>
<keyword evidence="6" id="KW-0443">Lipid metabolism</keyword>
<proteinExistence type="inferred from homology"/>
<gene>
    <name evidence="11" type="ORF">DACRYDRAFT_46281</name>
</gene>
<dbReference type="PANTHER" id="PTHR10655">
    <property type="entry name" value="LYSOPHOSPHOLIPASE-RELATED"/>
    <property type="match status" value="1"/>
</dbReference>
<dbReference type="OrthoDB" id="2418081at2759"/>
<dbReference type="Pfam" id="PF02230">
    <property type="entry name" value="Abhydrolase_2"/>
    <property type="match status" value="1"/>
</dbReference>
<reference evidence="11 12" key="1">
    <citation type="journal article" date="2012" name="Science">
        <title>The Paleozoic origin of enzymatic lignin decomposition reconstructed from 31 fungal genomes.</title>
        <authorList>
            <person name="Floudas D."/>
            <person name="Binder M."/>
            <person name="Riley R."/>
            <person name="Barry K."/>
            <person name="Blanchette R.A."/>
            <person name="Henrissat B."/>
            <person name="Martinez A.T."/>
            <person name="Otillar R."/>
            <person name="Spatafora J.W."/>
            <person name="Yadav J.S."/>
            <person name="Aerts A."/>
            <person name="Benoit I."/>
            <person name="Boyd A."/>
            <person name="Carlson A."/>
            <person name="Copeland A."/>
            <person name="Coutinho P.M."/>
            <person name="de Vries R.P."/>
            <person name="Ferreira P."/>
            <person name="Findley K."/>
            <person name="Foster B."/>
            <person name="Gaskell J."/>
            <person name="Glotzer D."/>
            <person name="Gorecki P."/>
            <person name="Heitman J."/>
            <person name="Hesse C."/>
            <person name="Hori C."/>
            <person name="Igarashi K."/>
            <person name="Jurgens J.A."/>
            <person name="Kallen N."/>
            <person name="Kersten P."/>
            <person name="Kohler A."/>
            <person name="Kuees U."/>
            <person name="Kumar T.K.A."/>
            <person name="Kuo A."/>
            <person name="LaButti K."/>
            <person name="Larrondo L.F."/>
            <person name="Lindquist E."/>
            <person name="Ling A."/>
            <person name="Lombard V."/>
            <person name="Lucas S."/>
            <person name="Lundell T."/>
            <person name="Martin R."/>
            <person name="McLaughlin D.J."/>
            <person name="Morgenstern I."/>
            <person name="Morin E."/>
            <person name="Murat C."/>
            <person name="Nagy L.G."/>
            <person name="Nolan M."/>
            <person name="Ohm R.A."/>
            <person name="Patyshakuliyeva A."/>
            <person name="Rokas A."/>
            <person name="Ruiz-Duenas F.J."/>
            <person name="Sabat G."/>
            <person name="Salamov A."/>
            <person name="Samejima M."/>
            <person name="Schmutz J."/>
            <person name="Slot J.C."/>
            <person name="St John F."/>
            <person name="Stenlid J."/>
            <person name="Sun H."/>
            <person name="Sun S."/>
            <person name="Syed K."/>
            <person name="Tsang A."/>
            <person name="Wiebenga A."/>
            <person name="Young D."/>
            <person name="Pisabarro A."/>
            <person name="Eastwood D.C."/>
            <person name="Martin F."/>
            <person name="Cullen D."/>
            <person name="Grigoriev I.V."/>
            <person name="Hibbett D.S."/>
        </authorList>
    </citation>
    <scope>NUCLEOTIDE SEQUENCE [LARGE SCALE GENOMIC DNA]</scope>
    <source>
        <strain evidence="11 12">DJM-731 SS1</strain>
    </source>
</reference>
<dbReference type="PANTHER" id="PTHR10655:SF17">
    <property type="entry name" value="LYSOPHOSPHOLIPASE-LIKE PROTEIN 1"/>
    <property type="match status" value="1"/>
</dbReference>
<keyword evidence="6" id="KW-0276">Fatty acid metabolism</keyword>
<protein>
    <recommendedName>
        <fullName evidence="3">Acyl-protein thioesterase 1</fullName>
        <ecNumber evidence="2">3.1.2.22</ecNumber>
    </recommendedName>
    <alternativeName>
        <fullName evidence="8">Palmitoyl-protein hydrolase</fullName>
    </alternativeName>
</protein>
<dbReference type="Gene3D" id="3.40.50.1820">
    <property type="entry name" value="alpha/beta hydrolase"/>
    <property type="match status" value="1"/>
</dbReference>
<evidence type="ECO:0000256" key="7">
    <source>
        <dbReference type="ARBA" id="ARBA00029392"/>
    </source>
</evidence>
<dbReference type="InterPro" id="IPR050565">
    <property type="entry name" value="LYPA1-2/EST-like"/>
</dbReference>
<dbReference type="GeneID" id="63689754"/>
<dbReference type="SUPFAM" id="SSF53474">
    <property type="entry name" value="alpha/beta-Hydrolases"/>
    <property type="match status" value="1"/>
</dbReference>
<evidence type="ECO:0000256" key="3">
    <source>
        <dbReference type="ARBA" id="ARBA00014923"/>
    </source>
</evidence>
<dbReference type="OMA" id="WIIPNAM"/>
<dbReference type="InterPro" id="IPR003140">
    <property type="entry name" value="PLipase/COase/thioEstase"/>
</dbReference>
<dbReference type="EC" id="3.1.2.22" evidence="2"/>
<dbReference type="Proteomes" id="UP000030653">
    <property type="component" value="Unassembled WGS sequence"/>
</dbReference>
<comment type="function">
    <text evidence="7">Hydrolyzes fatty acids from S-acylated cysteine residues in proteins with a strong preference for palmitoylated G-alpha proteins over other acyl substrates. Mediates the deacylation of G-alpha proteins such as GPA1 in vivo, but has weak or no activity toward palmitoylated Ras proteins. Has weak lysophospholipase activity in vitro; however such activity may not exist in vivo.</text>
</comment>
<evidence type="ECO:0000313" key="12">
    <source>
        <dbReference type="Proteomes" id="UP000030653"/>
    </source>
</evidence>
<dbReference type="AlphaFoldDB" id="M5G4R5"/>
<dbReference type="RefSeq" id="XP_040632140.1">
    <property type="nucleotide sequence ID" value="XM_040774692.1"/>
</dbReference>
<feature type="domain" description="Phospholipase/carboxylesterase/thioesterase" evidence="10">
    <location>
        <begin position="17"/>
        <end position="241"/>
    </location>
</feature>
<evidence type="ECO:0000256" key="9">
    <source>
        <dbReference type="ARBA" id="ARBA00047337"/>
    </source>
</evidence>
<comment type="catalytic activity">
    <reaction evidence="9">
        <text>S-hexadecanoyl-L-cysteinyl-[protein] + H2O = L-cysteinyl-[protein] + hexadecanoate + H(+)</text>
        <dbReference type="Rhea" id="RHEA:19233"/>
        <dbReference type="Rhea" id="RHEA-COMP:10131"/>
        <dbReference type="Rhea" id="RHEA-COMP:11032"/>
        <dbReference type="ChEBI" id="CHEBI:7896"/>
        <dbReference type="ChEBI" id="CHEBI:15377"/>
        <dbReference type="ChEBI" id="CHEBI:15378"/>
        <dbReference type="ChEBI" id="CHEBI:29950"/>
        <dbReference type="ChEBI" id="CHEBI:74151"/>
        <dbReference type="EC" id="3.1.2.22"/>
    </reaction>
</comment>
<keyword evidence="4" id="KW-0719">Serine esterase</keyword>
<evidence type="ECO:0000256" key="2">
    <source>
        <dbReference type="ARBA" id="ARBA00012423"/>
    </source>
</evidence>
<keyword evidence="5 11" id="KW-0378">Hydrolase</keyword>
<dbReference type="GO" id="GO:0052689">
    <property type="term" value="F:carboxylic ester hydrolase activity"/>
    <property type="evidence" value="ECO:0007669"/>
    <property type="project" value="UniProtKB-KW"/>
</dbReference>
<dbReference type="GO" id="GO:0005737">
    <property type="term" value="C:cytoplasm"/>
    <property type="evidence" value="ECO:0007669"/>
    <property type="project" value="TreeGrafter"/>
</dbReference>
<accession>M5G4R5</accession>
<sequence>MSITTPAREPKPALQVAPVGEHKATVFCLHGLGGSGDGWLHVIDDMKKREGLKDVKWVLPNAYTRRAITANFGQEMPGWYNVLRIDDSSIARQEDAEGLWSSVERIHGVLDEEVTAGIPSEQIVLAGFSQGAAVTMASGLTYSKKLAGIAVLSGYLMRELIWVVAQRKSPFVPELPFFLAHGNDDAVVSMETSETSVQSLKDKFGYKPIEEKGKFTVMYYEDVGHFAADEEIEDLVEWLEEVLKVKQD</sequence>
<dbReference type="GO" id="GO:0006631">
    <property type="term" value="P:fatty acid metabolic process"/>
    <property type="evidence" value="ECO:0007669"/>
    <property type="project" value="UniProtKB-KW"/>
</dbReference>
<evidence type="ECO:0000256" key="6">
    <source>
        <dbReference type="ARBA" id="ARBA00022832"/>
    </source>
</evidence>
<dbReference type="InterPro" id="IPR029058">
    <property type="entry name" value="AB_hydrolase_fold"/>
</dbReference>